<evidence type="ECO:0000256" key="5">
    <source>
        <dbReference type="ARBA" id="ARBA00022723"/>
    </source>
</evidence>
<gene>
    <name evidence="12" type="ORF">TRFO_25649</name>
</gene>
<keyword evidence="5" id="KW-0479">Metal-binding</keyword>
<sequence length="397" mass="46433">MIAQKLKLIEDWTIYSCDYQLIMKILVQTATILGTEQNLKIDVRIFGGAIRDPLNGFPPNDIDVTIEGVDKMIFLNKMCNLYPDILGNFVDMKIRNKLQANEATLHIGTKLGIDLDISNCLKYSQYYRENLLKRDFNINTLSLNLNSMKIEDTLNVTNEIEKRILKTTRLADLEFTEEPNTILRAIRFIHKYNLTFCDENNNQSSKIKEYSFKVSELCQATILSEIRKAVKNQYPGKYFQLLNEYKILEYVFPGIPWNLDNLFNIPEIVRDKGLVFSYLLTKCISEENYDLSSPIYKKAGFTKHEIEFATVAKQITHLIQHYQKDFLVIEVAKLLKKKGIKIIEQSLFLVDESTENYFLITIKEYDLYNRVFNNSLLMELKFVHYVIDLQENGFKMH</sequence>
<dbReference type="SUPFAM" id="SSF81301">
    <property type="entry name" value="Nucleotidyltransferase"/>
    <property type="match status" value="1"/>
</dbReference>
<dbReference type="EMBL" id="MLAK01000729">
    <property type="protein sequence ID" value="OHT06308.1"/>
    <property type="molecule type" value="Genomic_DNA"/>
</dbReference>
<dbReference type="GO" id="GO:0046872">
    <property type="term" value="F:metal ion binding"/>
    <property type="evidence" value="ECO:0007669"/>
    <property type="project" value="UniProtKB-KW"/>
</dbReference>
<dbReference type="AlphaFoldDB" id="A0A1J4K9E3"/>
<reference evidence="12" key="1">
    <citation type="submission" date="2016-10" db="EMBL/GenBank/DDBJ databases">
        <authorList>
            <person name="Benchimol M."/>
            <person name="Almeida L.G."/>
            <person name="Vasconcelos A.T."/>
            <person name="Perreira-Neves A."/>
            <person name="Rosa I.A."/>
            <person name="Tasca T."/>
            <person name="Bogo M.R."/>
            <person name="de Souza W."/>
        </authorList>
    </citation>
    <scope>NUCLEOTIDE SEQUENCE [LARGE SCALE GENOMIC DNA]</scope>
    <source>
        <strain evidence="12">K</strain>
    </source>
</reference>
<organism evidence="12 13">
    <name type="scientific">Tritrichomonas foetus</name>
    <dbReference type="NCBI Taxonomy" id="1144522"/>
    <lineage>
        <taxon>Eukaryota</taxon>
        <taxon>Metamonada</taxon>
        <taxon>Parabasalia</taxon>
        <taxon>Tritrichomonadida</taxon>
        <taxon>Tritrichomonadidae</taxon>
        <taxon>Tritrichomonas</taxon>
    </lineage>
</organism>
<evidence type="ECO:0000256" key="2">
    <source>
        <dbReference type="ARBA" id="ARBA00022679"/>
    </source>
</evidence>
<keyword evidence="8" id="KW-0460">Magnesium</keyword>
<dbReference type="VEuPathDB" id="TrichDB:TRFO_25649"/>
<evidence type="ECO:0000256" key="10">
    <source>
        <dbReference type="RuleBase" id="RU003953"/>
    </source>
</evidence>
<dbReference type="GO" id="GO:0001680">
    <property type="term" value="P:tRNA 3'-terminal CCA addition"/>
    <property type="evidence" value="ECO:0007669"/>
    <property type="project" value="UniProtKB-ARBA"/>
</dbReference>
<protein>
    <recommendedName>
        <fullName evidence="11">Poly A polymerase head domain-containing protein</fullName>
    </recommendedName>
</protein>
<dbReference type="GeneID" id="94839192"/>
<dbReference type="PANTHER" id="PTHR47545">
    <property type="entry name" value="MULTIFUNCTIONAL CCA PROTEIN"/>
    <property type="match status" value="1"/>
</dbReference>
<keyword evidence="13" id="KW-1185">Reference proteome</keyword>
<keyword evidence="4" id="KW-0548">Nucleotidyltransferase</keyword>
<keyword evidence="9 10" id="KW-0694">RNA-binding</keyword>
<keyword evidence="7" id="KW-0067">ATP-binding</keyword>
<dbReference type="PANTHER" id="PTHR47545:SF1">
    <property type="entry name" value="MULTIFUNCTIONAL CCA PROTEIN"/>
    <property type="match status" value="1"/>
</dbReference>
<keyword evidence="6" id="KW-0547">Nucleotide-binding</keyword>
<dbReference type="GO" id="GO:0005524">
    <property type="term" value="F:ATP binding"/>
    <property type="evidence" value="ECO:0007669"/>
    <property type="project" value="UniProtKB-KW"/>
</dbReference>
<evidence type="ECO:0000256" key="4">
    <source>
        <dbReference type="ARBA" id="ARBA00022695"/>
    </source>
</evidence>
<evidence type="ECO:0000256" key="6">
    <source>
        <dbReference type="ARBA" id="ARBA00022741"/>
    </source>
</evidence>
<dbReference type="InterPro" id="IPR050124">
    <property type="entry name" value="tRNA_CCA-adding_enzyme"/>
</dbReference>
<evidence type="ECO:0000256" key="9">
    <source>
        <dbReference type="ARBA" id="ARBA00022884"/>
    </source>
</evidence>
<dbReference type="RefSeq" id="XP_068359444.1">
    <property type="nucleotide sequence ID" value="XM_068504488.1"/>
</dbReference>
<dbReference type="Proteomes" id="UP000179807">
    <property type="component" value="Unassembled WGS sequence"/>
</dbReference>
<evidence type="ECO:0000256" key="3">
    <source>
        <dbReference type="ARBA" id="ARBA00022694"/>
    </source>
</evidence>
<dbReference type="InterPro" id="IPR002646">
    <property type="entry name" value="PolA_pol_head_dom"/>
</dbReference>
<dbReference type="GO" id="GO:0016779">
    <property type="term" value="F:nucleotidyltransferase activity"/>
    <property type="evidence" value="ECO:0007669"/>
    <property type="project" value="UniProtKB-KW"/>
</dbReference>
<evidence type="ECO:0000256" key="1">
    <source>
        <dbReference type="ARBA" id="ARBA00007265"/>
    </source>
</evidence>
<dbReference type="Gene3D" id="3.30.460.10">
    <property type="entry name" value="Beta Polymerase, domain 2"/>
    <property type="match status" value="1"/>
</dbReference>
<dbReference type="OrthoDB" id="445712at2759"/>
<evidence type="ECO:0000259" key="11">
    <source>
        <dbReference type="Pfam" id="PF01743"/>
    </source>
</evidence>
<dbReference type="InterPro" id="IPR043519">
    <property type="entry name" value="NT_sf"/>
</dbReference>
<dbReference type="Gene3D" id="1.10.3090.10">
    <property type="entry name" value="cca-adding enzyme, domain 2"/>
    <property type="match status" value="1"/>
</dbReference>
<keyword evidence="2 10" id="KW-0808">Transferase</keyword>
<dbReference type="SUPFAM" id="SSF81891">
    <property type="entry name" value="Poly A polymerase C-terminal region-like"/>
    <property type="match status" value="1"/>
</dbReference>
<accession>A0A1J4K9E3</accession>
<evidence type="ECO:0000313" key="13">
    <source>
        <dbReference type="Proteomes" id="UP000179807"/>
    </source>
</evidence>
<dbReference type="Pfam" id="PF01743">
    <property type="entry name" value="PolyA_pol"/>
    <property type="match status" value="1"/>
</dbReference>
<evidence type="ECO:0000256" key="8">
    <source>
        <dbReference type="ARBA" id="ARBA00022842"/>
    </source>
</evidence>
<evidence type="ECO:0000256" key="7">
    <source>
        <dbReference type="ARBA" id="ARBA00022840"/>
    </source>
</evidence>
<comment type="similarity">
    <text evidence="1 10">Belongs to the tRNA nucleotidyltransferase/poly(A) polymerase family.</text>
</comment>
<proteinExistence type="inferred from homology"/>
<comment type="caution">
    <text evidence="12">The sequence shown here is derived from an EMBL/GenBank/DDBJ whole genome shotgun (WGS) entry which is preliminary data.</text>
</comment>
<name>A0A1J4K9E3_9EUKA</name>
<keyword evidence="3" id="KW-0819">tRNA processing</keyword>
<evidence type="ECO:0000313" key="12">
    <source>
        <dbReference type="EMBL" id="OHT06308.1"/>
    </source>
</evidence>
<feature type="domain" description="Poly A polymerase head" evidence="11">
    <location>
        <begin position="44"/>
        <end position="165"/>
    </location>
</feature>
<dbReference type="GO" id="GO:0003723">
    <property type="term" value="F:RNA binding"/>
    <property type="evidence" value="ECO:0007669"/>
    <property type="project" value="UniProtKB-KW"/>
</dbReference>